<dbReference type="Proteomes" id="UP000002695">
    <property type="component" value="Chromosome"/>
</dbReference>
<reference evidence="2 3" key="1">
    <citation type="journal article" date="2010" name="J. Bacteriol.">
        <title>Short-term signatures of evolutionary change in the Salmonella enterica serovar typhimurium 14028 genome.</title>
        <authorList>
            <person name="Jarvik T."/>
            <person name="Smillie C."/>
            <person name="Groisman E.A."/>
            <person name="Ochman H."/>
        </authorList>
    </citation>
    <scope>NUCLEOTIDE SEQUENCE [LARGE SCALE GENOMIC DNA]</scope>
    <source>
        <strain evidence="3">14028s / SGSC 2262</strain>
    </source>
</reference>
<dbReference type="KEGG" id="seo:STM14_2450"/>
<evidence type="ECO:0000256" key="1">
    <source>
        <dbReference type="SAM" id="MobiDB-lite"/>
    </source>
</evidence>
<dbReference type="EMBL" id="CP001363">
    <property type="protein sequence ID" value="ACY88900.1"/>
    <property type="molecule type" value="Genomic_DNA"/>
</dbReference>
<dbReference type="Pfam" id="PF04860">
    <property type="entry name" value="Phage_portal"/>
    <property type="match status" value="1"/>
</dbReference>
<proteinExistence type="predicted"/>
<dbReference type="HOGENOM" id="CLU_033789_0_1_6"/>
<dbReference type="AlphaFoldDB" id="A0A0F6B311"/>
<organism evidence="2 3">
    <name type="scientific">Salmonella typhimurium (strain 14028s / SGSC 2262)</name>
    <dbReference type="NCBI Taxonomy" id="588858"/>
    <lineage>
        <taxon>Bacteria</taxon>
        <taxon>Pseudomonadati</taxon>
        <taxon>Pseudomonadota</taxon>
        <taxon>Gammaproteobacteria</taxon>
        <taxon>Enterobacterales</taxon>
        <taxon>Enterobacteriaceae</taxon>
        <taxon>Salmonella</taxon>
    </lineage>
</organism>
<dbReference type="InterPro" id="IPR006427">
    <property type="entry name" value="Portal_HK97"/>
</dbReference>
<dbReference type="InterPro" id="IPR006944">
    <property type="entry name" value="Phage/GTA_portal"/>
</dbReference>
<dbReference type="NCBIfam" id="TIGR01537">
    <property type="entry name" value="portal_HK97"/>
    <property type="match status" value="1"/>
</dbReference>
<evidence type="ECO:0000313" key="2">
    <source>
        <dbReference type="EMBL" id="ACY88900.1"/>
    </source>
</evidence>
<evidence type="ECO:0000313" key="3">
    <source>
        <dbReference type="Proteomes" id="UP000002695"/>
    </source>
</evidence>
<keyword evidence="3" id="KW-1185">Reference proteome</keyword>
<accession>A0A0F6B311</accession>
<gene>
    <name evidence="2" type="ordered locus">STM14_2450</name>
</gene>
<feature type="region of interest" description="Disordered" evidence="1">
    <location>
        <begin position="375"/>
        <end position="414"/>
    </location>
</feature>
<protein>
    <submittedName>
        <fullName evidence="2">Portal protein</fullName>
    </submittedName>
</protein>
<name>A0A0F6B311_SALT1</name>
<sequence length="414" mass="46226">MVFFSGLFQRKSDAPVTTPAELADAIGLSYDTYTGKQISSQRAMRLTAVFSCVRVLAESVGMLPCNLYHLNGSLKQRATGERLHKLISTHPNGYMTPQEFWELVVTCLCLRGNFYAYKVKAFGEVAELLPVDPGCVVPKLNSSWEPVYQVTFPDGSTDVLSQEDIWHVRTLTLDGLVGLNPIAYAREAISLAAATEEHGARLFSNGAVTSGVLRTEQTLSDQAYERLKKDFEERHTGLGNAHRPMILEMGLDWKSMALNAEDSQFLETRKFQLEEICRLFRVPLHMVQNTDRATFNNIEELGLGFINYSLVPYLTRIEQRINTGLVRKSKQGVFYAKFNAGALLRGDMKSRFEAYATGINWGIYSPNDCRDLEDMNPRPGGDVYLTPMNMTTKPSDGSKAGKQKDNANADETTS</sequence>
<dbReference type="PATRIC" id="fig|588858.6.peg.2289"/>